<dbReference type="AlphaFoldDB" id="G3AS19"/>
<dbReference type="Gene3D" id="1.20.58.200">
    <property type="entry name" value="Translin, domain 2"/>
    <property type="match status" value="1"/>
</dbReference>
<evidence type="ECO:0000313" key="1">
    <source>
        <dbReference type="EMBL" id="EGW31868.1"/>
    </source>
</evidence>
<sequence length="250" mass="28510">MSQFENFFSKIQDEIEKDLQQKSALQELEHQLDLKLIPHKNFINELSALNPQDLITIPTLTSPEIPIPEILDEFTTSLGKLDCKAVQKERLLNKSIEECAVLILAYRYYRSIGECFNTDGETVKVPMVSNSHLVGTIGTPRELSHLLNLEKIDYQVYLLALLRVVDTIVDYTSSTVIRLSIGSNSPKDYTIAMINSEIVSKLQKGYQLLDLKNDILRKKYDGLKYNSQRLNKIVYDLSLRNLISCKGEVV</sequence>
<evidence type="ECO:0008006" key="3">
    <source>
        <dbReference type="Google" id="ProtNLM"/>
    </source>
</evidence>
<dbReference type="InParanoid" id="G3AS19"/>
<keyword evidence="2" id="KW-1185">Reference proteome</keyword>
<dbReference type="OrthoDB" id="829at2759"/>
<dbReference type="SUPFAM" id="SSF74784">
    <property type="entry name" value="Translin"/>
    <property type="match status" value="1"/>
</dbReference>
<dbReference type="EMBL" id="GL996503">
    <property type="protein sequence ID" value="EGW31868.1"/>
    <property type="molecule type" value="Genomic_DNA"/>
</dbReference>
<dbReference type="eggNOG" id="KOG3067">
    <property type="taxonomic scope" value="Eukaryota"/>
</dbReference>
<dbReference type="InterPro" id="IPR016069">
    <property type="entry name" value="Translin_C"/>
</dbReference>
<dbReference type="GO" id="GO:0003697">
    <property type="term" value="F:single-stranded DNA binding"/>
    <property type="evidence" value="ECO:0007669"/>
    <property type="project" value="InterPro"/>
</dbReference>
<dbReference type="HOGENOM" id="CLU_1111239_0_0_1"/>
<protein>
    <recommendedName>
        <fullName evidence="3">Translin</fullName>
    </recommendedName>
</protein>
<organism evidence="2">
    <name type="scientific">Spathaspora passalidarum (strain NRRL Y-27907 / 11-Y1)</name>
    <dbReference type="NCBI Taxonomy" id="619300"/>
    <lineage>
        <taxon>Eukaryota</taxon>
        <taxon>Fungi</taxon>
        <taxon>Dikarya</taxon>
        <taxon>Ascomycota</taxon>
        <taxon>Saccharomycotina</taxon>
        <taxon>Pichiomycetes</taxon>
        <taxon>Debaryomycetaceae</taxon>
        <taxon>Spathaspora</taxon>
    </lineage>
</organism>
<dbReference type="OMA" id="NEWINCS"/>
<name>G3AS19_SPAPN</name>
<dbReference type="Proteomes" id="UP000000709">
    <property type="component" value="Unassembled WGS sequence"/>
</dbReference>
<dbReference type="RefSeq" id="XP_007376646.1">
    <property type="nucleotide sequence ID" value="XM_007376584.1"/>
</dbReference>
<dbReference type="CDD" id="cd14819">
    <property type="entry name" value="Translin"/>
    <property type="match status" value="1"/>
</dbReference>
<dbReference type="InterPro" id="IPR033956">
    <property type="entry name" value="Translin"/>
</dbReference>
<dbReference type="GO" id="GO:0003723">
    <property type="term" value="F:RNA binding"/>
    <property type="evidence" value="ECO:0007669"/>
    <property type="project" value="InterPro"/>
</dbReference>
<dbReference type="InterPro" id="IPR036081">
    <property type="entry name" value="Translin_sf"/>
</dbReference>
<dbReference type="InterPro" id="IPR002848">
    <property type="entry name" value="Translin_fam"/>
</dbReference>
<dbReference type="PANTHER" id="PTHR10741">
    <property type="entry name" value="TRANSLIN AND TRANSLIN ASSOCIATED PROTEIN X"/>
    <property type="match status" value="1"/>
</dbReference>
<gene>
    <name evidence="1" type="ORF">SPAPADRAFT_62478</name>
</gene>
<dbReference type="STRING" id="619300.G3AS19"/>
<dbReference type="FunFam" id="1.20.58.200:FF:000005">
    <property type="entry name" value="Translin, putative"/>
    <property type="match status" value="1"/>
</dbReference>
<dbReference type="GeneID" id="18874337"/>
<reference evidence="1 2" key="1">
    <citation type="journal article" date="2011" name="Proc. Natl. Acad. Sci. U.S.A.">
        <title>Comparative genomics of xylose-fermenting fungi for enhanced biofuel production.</title>
        <authorList>
            <person name="Wohlbach D.J."/>
            <person name="Kuo A."/>
            <person name="Sato T.K."/>
            <person name="Potts K.M."/>
            <person name="Salamov A.A."/>
            <person name="LaButti K.M."/>
            <person name="Sun H."/>
            <person name="Clum A."/>
            <person name="Pangilinan J.L."/>
            <person name="Lindquist E.A."/>
            <person name="Lucas S."/>
            <person name="Lapidus A."/>
            <person name="Jin M."/>
            <person name="Gunawan C."/>
            <person name="Balan V."/>
            <person name="Dale B.E."/>
            <person name="Jeffries T.W."/>
            <person name="Zinkel R."/>
            <person name="Barry K.W."/>
            <person name="Grigoriev I.V."/>
            <person name="Gasch A.P."/>
        </authorList>
    </citation>
    <scope>NUCLEOTIDE SEQUENCE [LARGE SCALE GENOMIC DNA]</scope>
    <source>
        <strain evidence="2">NRRL Y-27907 / 11-Y1</strain>
    </source>
</reference>
<dbReference type="Pfam" id="PF01997">
    <property type="entry name" value="Translin"/>
    <property type="match status" value="1"/>
</dbReference>
<dbReference type="KEGG" id="spaa:SPAPADRAFT_62478"/>
<dbReference type="GO" id="GO:0016070">
    <property type="term" value="P:RNA metabolic process"/>
    <property type="evidence" value="ECO:0007669"/>
    <property type="project" value="InterPro"/>
</dbReference>
<evidence type="ECO:0000313" key="2">
    <source>
        <dbReference type="Proteomes" id="UP000000709"/>
    </source>
</evidence>
<dbReference type="GO" id="GO:0043565">
    <property type="term" value="F:sequence-specific DNA binding"/>
    <property type="evidence" value="ECO:0007669"/>
    <property type="project" value="InterPro"/>
</dbReference>
<proteinExistence type="predicted"/>
<accession>G3AS19</accession>